<organism evidence="3">
    <name type="scientific">Candidatus Heimdallarchaeum endolithica</name>
    <dbReference type="NCBI Taxonomy" id="2876572"/>
    <lineage>
        <taxon>Archaea</taxon>
        <taxon>Promethearchaeati</taxon>
        <taxon>Candidatus Heimdallarchaeota</taxon>
        <taxon>Candidatus Heimdallarchaeia (ex Rinke et al. 2021) (nom. nud.)</taxon>
        <taxon>Candidatus Heimdallarchaeales</taxon>
        <taxon>Candidatus Heimdallarchaeaceae</taxon>
        <taxon>Candidatus Heimdallarchaeum</taxon>
    </lineage>
</organism>
<gene>
    <name evidence="3" type="ORF">K9W46_05380</name>
</gene>
<dbReference type="AlphaFoldDB" id="A0A9Y1FQE8"/>
<dbReference type="GO" id="GO:0016853">
    <property type="term" value="F:isomerase activity"/>
    <property type="evidence" value="ECO:0007669"/>
    <property type="project" value="UniProtKB-KW"/>
</dbReference>
<comment type="similarity">
    <text evidence="1">Belongs to the PhzF family.</text>
</comment>
<reference evidence="3" key="1">
    <citation type="journal article" date="2022" name="Nat. Microbiol.">
        <title>Unique mobile elements and scalable gene flow at the prokaryote-eukaryote boundary revealed by circularized Asgard archaea genomes.</title>
        <authorList>
            <person name="Wu F."/>
            <person name="Speth D.R."/>
            <person name="Philosof A."/>
            <person name="Cremiere A."/>
            <person name="Narayanan A."/>
            <person name="Barco R.A."/>
            <person name="Connon S.A."/>
            <person name="Amend J.P."/>
            <person name="Antoshechkin I.A."/>
            <person name="Orphan V.J."/>
        </authorList>
    </citation>
    <scope>NUCLEOTIDE SEQUENCE</scope>
    <source>
        <strain evidence="3">PR6</strain>
    </source>
</reference>
<dbReference type="PANTHER" id="PTHR13774:SF17">
    <property type="entry name" value="PHENAZINE BIOSYNTHESIS-LIKE DOMAIN-CONTAINING PROTEIN"/>
    <property type="match status" value="1"/>
</dbReference>
<dbReference type="EMBL" id="CP084167">
    <property type="protein sequence ID" value="UJG44609.1"/>
    <property type="molecule type" value="Genomic_DNA"/>
</dbReference>
<protein>
    <submittedName>
        <fullName evidence="3">PhzF family phenazine biosynthesis protein</fullName>
    </submittedName>
</protein>
<dbReference type="SUPFAM" id="SSF54506">
    <property type="entry name" value="Diaminopimelate epimerase-like"/>
    <property type="match status" value="1"/>
</dbReference>
<dbReference type="InterPro" id="IPR003719">
    <property type="entry name" value="Phenazine_PhzF-like"/>
</dbReference>
<dbReference type="Pfam" id="PF02567">
    <property type="entry name" value="PhzC-PhzF"/>
    <property type="match status" value="1"/>
</dbReference>
<evidence type="ECO:0000256" key="2">
    <source>
        <dbReference type="ARBA" id="ARBA00023235"/>
    </source>
</evidence>
<dbReference type="Gene3D" id="3.10.310.10">
    <property type="entry name" value="Diaminopimelate Epimerase, Chain A, domain 1"/>
    <property type="match status" value="1"/>
</dbReference>
<dbReference type="GO" id="GO:0005737">
    <property type="term" value="C:cytoplasm"/>
    <property type="evidence" value="ECO:0007669"/>
    <property type="project" value="TreeGrafter"/>
</dbReference>
<proteinExistence type="inferred from homology"/>
<sequence>MVLGVKKEINLDLFLSALNIEYCKTLEYLIVEVKNDQIVENLTPNFQRILDGHLPKNVGLVIVTSQSTSKEEFDFVSRCFAPWFAINEDPVTGSAHTICILTGVKG</sequence>
<keyword evidence="2" id="KW-0413">Isomerase</keyword>
<name>A0A9Y1FQE8_9ARCH</name>
<evidence type="ECO:0000256" key="1">
    <source>
        <dbReference type="ARBA" id="ARBA00008270"/>
    </source>
</evidence>
<dbReference type="PANTHER" id="PTHR13774">
    <property type="entry name" value="PHENAZINE BIOSYNTHESIS PROTEIN"/>
    <property type="match status" value="1"/>
</dbReference>
<evidence type="ECO:0000313" key="3">
    <source>
        <dbReference type="EMBL" id="UJG44609.1"/>
    </source>
</evidence>
<dbReference type="Proteomes" id="UP001200513">
    <property type="component" value="Chromosome"/>
</dbReference>
<accession>A0A9Y1FQE8</accession>